<dbReference type="SUPFAM" id="SSF52540">
    <property type="entry name" value="P-loop containing nucleoside triphosphate hydrolases"/>
    <property type="match status" value="2"/>
</dbReference>
<dbReference type="PANTHER" id="PTHR45766">
    <property type="entry name" value="DNA ANNEALING HELICASE AND ENDONUCLEASE ZRANB3 FAMILY MEMBER"/>
    <property type="match status" value="1"/>
</dbReference>
<name>A0A6C0EVF1_9ZZZZ</name>
<evidence type="ECO:0000259" key="4">
    <source>
        <dbReference type="PROSITE" id="PS51194"/>
    </source>
</evidence>
<dbReference type="GO" id="GO:0043596">
    <property type="term" value="C:nuclear replication fork"/>
    <property type="evidence" value="ECO:0007669"/>
    <property type="project" value="TreeGrafter"/>
</dbReference>
<evidence type="ECO:0000256" key="2">
    <source>
        <dbReference type="SAM" id="Coils"/>
    </source>
</evidence>
<evidence type="ECO:0000256" key="3">
    <source>
        <dbReference type="SAM" id="MobiDB-lite"/>
    </source>
</evidence>
<sequence length="1396" mass="155570">MESDTELEARIQNLESRLLESNQQISNPVEASKANIEENREIKESLQKLKSQRLSLQPSPSAVSVGALGSLLSSVKGVFSSKEDSASAAAAAASTDPKVLLPRSVHEQSIKDRAVLLQQQQQRQGEEITEEGDVPFDPKLQVLQAPDLGPRILPSGHPGVNYAAQRMIHALQTNLAPPAVLQRLEDKSKPGVGDMPVARPKAQKRERVIIQFVAPPSLSGQGAIQMPKVNVVNKAKEELVDRTTITQHLRNVLPTILERPHEIGKESLASNRLATPPTPLPKAASDVSTLSLTRQIIIIRKMPAKIHLVEDASLILSMGKKPDERGAVAVAVAAAAAAAAAATDASTMMTSSASSLIKKGRGRVTDAPTFDSMSSDVEDMVIKDAAVRERMPRTRPPGIIVSNYYMNNREKFISFINQLFMRYHEEISSQKEQLSCDPSSKSDFSLLTHQKIVRDYLNIYTPYRGLLLYHGLGSGKTCSSISIAEGLKTHKNIIVLTPASLRRNYIEELKKCGDDIYKKNQFWEFIPIQSESDPMIQTLSAILTLSREFITHQKGAWLVNVKKPSNYESLNRDQRTSLDEQLNAMIDVKYTFLNYNGMRMSNLKTLSADFSKNPFSDHVVIVDEAHNLISRIVNKLKRKDSLPMRLYDMLMQAENVKIILLSGTPVINYPNEVAVIFNILRGYIKTWKIPLQITSQAKIDKKVLEQLFASINILDYIDYNDSSRVLTITRNPFGFVNVNERGEYNGVVKIAPEGDSPYVSDTDFERLILATLRGRDINVTAGSITIENHKALPDNLDAFRSYFIDAETGNVKNIVMFQRRILGLASYFRSAQEQLMPAYEKSVNFRVMRIPMSDHQFAAYEKAREAERKLEKKSKSKRPGKAKGASGAGGGGGGDDIYEDAISNYRIFSRLFCNFVFPTEIHRPLNKEDQDIEGAINDGVNEEDVDGIRAEERTDNLNGEHTSDDIEEMSESIAKKVDATYSKRIDIALAKLESGKQRYLTKPQDGGELQNYSPKFLAMLENIQDPHHSGLHLVYSQFRSLEGIRILSMVLDANGYARFRIKKDSSGNWIWDIRDEDKGKHMYALYTGSVKDEEREIIRNIFNSTWEYVPVTIKQQLQQKSGNNFMGEIIKVLMITASGAEGINLRNVRWVHITEPYWQPVRIEQVIGRARRICSHNDLKDEKLRTVNVMLYIMTFTPQQLADDSSLQLRINDVSKKNAQIALSTDEALFEISSIKEEINHQLLLAIKEASIDCAIHRDATSKEKLKCFSFGSVSSKKFAFSPAIENEESDAASARNTKQTTLKLVSMEMKMDGVNKQYAYDKLTNTVYDWGSYQVAQAVGGEPLAVGKLVKNADGKMKYVPITEATASSGAAAMPTPKKKDSGSSSGSASASGTG</sequence>
<proteinExistence type="predicted"/>
<reference evidence="5" key="1">
    <citation type="journal article" date="2020" name="Nature">
        <title>Giant virus diversity and host interactions through global metagenomics.</title>
        <authorList>
            <person name="Schulz F."/>
            <person name="Roux S."/>
            <person name="Paez-Espino D."/>
            <person name="Jungbluth S."/>
            <person name="Walsh D.A."/>
            <person name="Denef V.J."/>
            <person name="McMahon K.D."/>
            <person name="Konstantinidis K.T."/>
            <person name="Eloe-Fadrosh E.A."/>
            <person name="Kyrpides N.C."/>
            <person name="Woyke T."/>
        </authorList>
    </citation>
    <scope>NUCLEOTIDE SEQUENCE</scope>
    <source>
        <strain evidence="5">GVMAG-M-3300009161-34</strain>
    </source>
</reference>
<feature type="compositionally biased region" description="Basic residues" evidence="3">
    <location>
        <begin position="871"/>
        <end position="881"/>
    </location>
</feature>
<dbReference type="InterPro" id="IPR001650">
    <property type="entry name" value="Helicase_C-like"/>
</dbReference>
<protein>
    <recommendedName>
        <fullName evidence="4">Helicase C-terminal domain-containing protein</fullName>
    </recommendedName>
</protein>
<feature type="domain" description="Helicase C-terminal" evidence="4">
    <location>
        <begin position="1065"/>
        <end position="1230"/>
    </location>
</feature>
<dbReference type="PROSITE" id="PS51194">
    <property type="entry name" value="HELICASE_CTER"/>
    <property type="match status" value="1"/>
</dbReference>
<organism evidence="5">
    <name type="scientific">viral metagenome</name>
    <dbReference type="NCBI Taxonomy" id="1070528"/>
    <lineage>
        <taxon>unclassified sequences</taxon>
        <taxon>metagenomes</taxon>
        <taxon>organismal metagenomes</taxon>
    </lineage>
</organism>
<evidence type="ECO:0000256" key="1">
    <source>
        <dbReference type="ARBA" id="ARBA00022801"/>
    </source>
</evidence>
<dbReference type="PANTHER" id="PTHR45766:SF6">
    <property type="entry name" value="SWI_SNF-RELATED MATRIX-ASSOCIATED ACTIN-DEPENDENT REGULATOR OF CHROMATIN SUBFAMILY A-LIKE PROTEIN 1"/>
    <property type="match status" value="1"/>
</dbReference>
<dbReference type="EMBL" id="MN738957">
    <property type="protein sequence ID" value="QHT33067.1"/>
    <property type="molecule type" value="Genomic_DNA"/>
</dbReference>
<dbReference type="Gene3D" id="3.40.50.300">
    <property type="entry name" value="P-loop containing nucleotide triphosphate hydrolases"/>
    <property type="match status" value="2"/>
</dbReference>
<dbReference type="GO" id="GO:0006281">
    <property type="term" value="P:DNA repair"/>
    <property type="evidence" value="ECO:0007669"/>
    <property type="project" value="TreeGrafter"/>
</dbReference>
<dbReference type="GO" id="GO:0016787">
    <property type="term" value="F:hydrolase activity"/>
    <property type="evidence" value="ECO:0007669"/>
    <property type="project" value="UniProtKB-KW"/>
</dbReference>
<keyword evidence="1" id="KW-0378">Hydrolase</keyword>
<dbReference type="SMART" id="SM00490">
    <property type="entry name" value="HELICc"/>
    <property type="match status" value="1"/>
</dbReference>
<feature type="coiled-coil region" evidence="2">
    <location>
        <begin position="4"/>
        <end position="49"/>
    </location>
</feature>
<dbReference type="Pfam" id="PF00271">
    <property type="entry name" value="Helicase_C"/>
    <property type="match status" value="1"/>
</dbReference>
<dbReference type="InterPro" id="IPR027417">
    <property type="entry name" value="P-loop_NTPase"/>
</dbReference>
<keyword evidence="2" id="KW-0175">Coiled coil</keyword>
<dbReference type="PROSITE" id="PS00690">
    <property type="entry name" value="DEAH_ATP_HELICASE"/>
    <property type="match status" value="1"/>
</dbReference>
<evidence type="ECO:0000313" key="5">
    <source>
        <dbReference type="EMBL" id="QHT33067.1"/>
    </source>
</evidence>
<feature type="region of interest" description="Disordered" evidence="3">
    <location>
        <begin position="868"/>
        <end position="893"/>
    </location>
</feature>
<dbReference type="GO" id="GO:0031297">
    <property type="term" value="P:replication fork processing"/>
    <property type="evidence" value="ECO:0007669"/>
    <property type="project" value="TreeGrafter"/>
</dbReference>
<dbReference type="InterPro" id="IPR002464">
    <property type="entry name" value="DNA/RNA_helicase_DEAH_CS"/>
</dbReference>
<feature type="region of interest" description="Disordered" evidence="3">
    <location>
        <begin position="1369"/>
        <end position="1396"/>
    </location>
</feature>
<accession>A0A6C0EVF1</accession>
<feature type="compositionally biased region" description="Low complexity" evidence="3">
    <location>
        <begin position="1384"/>
        <end position="1396"/>
    </location>
</feature>